<organism evidence="11 12">
    <name type="scientific">Leifsonia williamsii</name>
    <dbReference type="NCBI Taxonomy" id="3035919"/>
    <lineage>
        <taxon>Bacteria</taxon>
        <taxon>Bacillati</taxon>
        <taxon>Actinomycetota</taxon>
        <taxon>Actinomycetes</taxon>
        <taxon>Micrococcales</taxon>
        <taxon>Microbacteriaceae</taxon>
        <taxon>Leifsonia</taxon>
    </lineage>
</organism>
<evidence type="ECO:0000256" key="2">
    <source>
        <dbReference type="ARBA" id="ARBA00022475"/>
    </source>
</evidence>
<comment type="subcellular location">
    <subcellularLocation>
        <location evidence="1">Cell membrane</location>
    </subcellularLocation>
</comment>
<dbReference type="PANTHER" id="PTHR43646">
    <property type="entry name" value="GLYCOSYLTRANSFERASE"/>
    <property type="match status" value="1"/>
</dbReference>
<protein>
    <recommendedName>
        <fullName evidence="9">4,4'-diaponeurosporenoate glycosyltransferase</fullName>
    </recommendedName>
</protein>
<evidence type="ECO:0000256" key="3">
    <source>
        <dbReference type="ARBA" id="ARBA00022676"/>
    </source>
</evidence>
<dbReference type="SUPFAM" id="SSF53448">
    <property type="entry name" value="Nucleotide-diphospho-sugar transferases"/>
    <property type="match status" value="1"/>
</dbReference>
<comment type="similarity">
    <text evidence="8">Belongs to the glycosyltransferase 2 family. CrtQ subfamily.</text>
</comment>
<evidence type="ECO:0000256" key="9">
    <source>
        <dbReference type="ARBA" id="ARBA00040345"/>
    </source>
</evidence>
<dbReference type="RefSeq" id="WP_301210789.1">
    <property type="nucleotide sequence ID" value="NZ_JAROCF010000001.1"/>
</dbReference>
<dbReference type="InterPro" id="IPR001173">
    <property type="entry name" value="Glyco_trans_2-like"/>
</dbReference>
<evidence type="ECO:0000256" key="4">
    <source>
        <dbReference type="ARBA" id="ARBA00022679"/>
    </source>
</evidence>
<evidence type="ECO:0000313" key="11">
    <source>
        <dbReference type="EMBL" id="MDN4614615.1"/>
    </source>
</evidence>
<keyword evidence="2" id="KW-1003">Cell membrane</keyword>
<keyword evidence="12" id="KW-1185">Reference proteome</keyword>
<accession>A0ABT8KAZ3</accession>
<dbReference type="EMBL" id="JAROCF010000001">
    <property type="protein sequence ID" value="MDN4614615.1"/>
    <property type="molecule type" value="Genomic_DNA"/>
</dbReference>
<dbReference type="Gene3D" id="3.90.550.10">
    <property type="entry name" value="Spore Coat Polysaccharide Biosynthesis Protein SpsA, Chain A"/>
    <property type="match status" value="1"/>
</dbReference>
<keyword evidence="5" id="KW-0472">Membrane</keyword>
<comment type="caution">
    <text evidence="11">The sequence shown here is derived from an EMBL/GenBank/DDBJ whole genome shotgun (WGS) entry which is preliminary data.</text>
</comment>
<feature type="domain" description="Glycosyltransferase 2-like" evidence="10">
    <location>
        <begin position="12"/>
        <end position="156"/>
    </location>
</feature>
<keyword evidence="4 11" id="KW-0808">Transferase</keyword>
<dbReference type="GO" id="GO:0016757">
    <property type="term" value="F:glycosyltransferase activity"/>
    <property type="evidence" value="ECO:0007669"/>
    <property type="project" value="UniProtKB-KW"/>
</dbReference>
<dbReference type="PANTHER" id="PTHR43646:SF2">
    <property type="entry name" value="GLYCOSYLTRANSFERASE 2-LIKE DOMAIN-CONTAINING PROTEIN"/>
    <property type="match status" value="1"/>
</dbReference>
<proteinExistence type="inferred from homology"/>
<reference evidence="11" key="1">
    <citation type="submission" date="2023-06" db="EMBL/GenBank/DDBJ databases">
        <title>MT1 and MT2 Draft Genomes of Novel Species.</title>
        <authorList>
            <person name="Venkateswaran K."/>
        </authorList>
    </citation>
    <scope>NUCLEOTIDE SEQUENCE</scope>
    <source>
        <strain evidence="11">F6_8S_P_1B</strain>
    </source>
</reference>
<evidence type="ECO:0000313" key="12">
    <source>
        <dbReference type="Proteomes" id="UP001174208"/>
    </source>
</evidence>
<dbReference type="Pfam" id="PF00535">
    <property type="entry name" value="Glycos_transf_2"/>
    <property type="match status" value="1"/>
</dbReference>
<comment type="function">
    <text evidence="6">Catalyzes the glycosylation of 4,4'-diaponeurosporenoate, i.e. the esterification of glucose at the C1'' position with the carboxyl group of 4,4'-diaponeurosporenic acid, to form glycosyl-4,4'-diaponeurosporenoate. This is a step in the biosynthesis of staphyloxanthin, an orange pigment present in most staphylococci strains.</text>
</comment>
<name>A0ABT8KAZ3_9MICO</name>
<sequence>MTARPPIQRVVVAVPARDEAATLDACLTSLERACAAVPLVRTSLVLLLDACTDDSAEIAARHPLVRTIERSYESVGRSRAAAIEAALASAPEADDAVWIAMTDGDGVVPRRWLREHLRAAATADAYVGAVVPRLDDLDDPRRRVWHARHSPGAALGHVHGANLGVRAGAYRMVGGMEPLATGEDVALVDRLRAAGVAIAASEEQPVITSARLSGRAPDGYAAYLTALAP</sequence>
<dbReference type="Proteomes" id="UP001174208">
    <property type="component" value="Unassembled WGS sequence"/>
</dbReference>
<evidence type="ECO:0000256" key="1">
    <source>
        <dbReference type="ARBA" id="ARBA00004236"/>
    </source>
</evidence>
<keyword evidence="3 11" id="KW-0328">Glycosyltransferase</keyword>
<gene>
    <name evidence="11" type="ORF">P5G50_09130</name>
</gene>
<evidence type="ECO:0000256" key="6">
    <source>
        <dbReference type="ARBA" id="ARBA00037281"/>
    </source>
</evidence>
<evidence type="ECO:0000256" key="7">
    <source>
        <dbReference type="ARBA" id="ARBA00037904"/>
    </source>
</evidence>
<comment type="pathway">
    <text evidence="7">Carotenoid biosynthesis; staphyloxanthin biosynthesis; staphyloxanthin from farnesyl diphosphate: step 4/5.</text>
</comment>
<dbReference type="InterPro" id="IPR029044">
    <property type="entry name" value="Nucleotide-diphossugar_trans"/>
</dbReference>
<evidence type="ECO:0000259" key="10">
    <source>
        <dbReference type="Pfam" id="PF00535"/>
    </source>
</evidence>
<evidence type="ECO:0000256" key="5">
    <source>
        <dbReference type="ARBA" id="ARBA00023136"/>
    </source>
</evidence>
<evidence type="ECO:0000256" key="8">
    <source>
        <dbReference type="ARBA" id="ARBA00038120"/>
    </source>
</evidence>